<dbReference type="Proteomes" id="UP000001857">
    <property type="component" value="Chromosome II"/>
</dbReference>
<dbReference type="Gene3D" id="3.10.350.10">
    <property type="entry name" value="LysM domain"/>
    <property type="match status" value="2"/>
</dbReference>
<dbReference type="PROSITE" id="PS51782">
    <property type="entry name" value="LYSM"/>
    <property type="match status" value="2"/>
</dbReference>
<dbReference type="InterPro" id="IPR036779">
    <property type="entry name" value="LysM_dom_sf"/>
</dbReference>
<evidence type="ECO:0000313" key="3">
    <source>
        <dbReference type="Proteomes" id="UP000001857"/>
    </source>
</evidence>
<sequence length="669" mass="77109">MFTPKKFIRANYAPIKDSFLTPEEMNKIHYEPIKEKNEPEPEYEYTIEIACSLNELNTYQIGHFYIEKTANEENITTWKKSESHSTNSTLLTTKIKVDEPKVLHREFFTSCGSSYSFVKSKPNKKGKNKGIHSFIPIKPAIQVDKRLGWPTKGFFYHFVNNELVNEYLIVGNHNWSFKVTQSTSIKLSSDLVSEHQYAYILLHWKLDHEIVTCQHILYREEKLTDDIFKNISSEWLNNNAYSIDIHKVANSKNESFITREVKSGKTVTYTVQPNDTLEKIAEMQGITTYELINLNQQYSDKNQKANIGDILIIEKDENHIEPFMHTVQVSYKTNQRETWEEIAKKYNLSAKELLEINPIYKENPLLLQVGAKLYIDNSHTKESKQLTKRKTLPPVDVTKEQTVFIWANLWSEPDTLMLNSNVIALHEIDNIPKKTPILNIRPAISAIPESSTTIRRSNIGIGYEIKVKHLRLDQLQPIPPKRINAKGISEIIKNDRFSTRIIFSKSKNEISIKRIKETLTKWSNKSEKILNNFQKIITSQEVSENLKSALTRNLAYSNTMNKMLNDPTQGELYFSVTSLISEQDNSLTILLATEYKGDMTLDLSISNPDNLVASYMKTSGAIKGAGAENRNRTIENFKKRNPKGKIMSIPESEIAKRDLKRLGFKESEK</sequence>
<evidence type="ECO:0000259" key="1">
    <source>
        <dbReference type="PROSITE" id="PS51782"/>
    </source>
</evidence>
<dbReference type="CDD" id="cd00118">
    <property type="entry name" value="LysM"/>
    <property type="match status" value="2"/>
</dbReference>
<feature type="domain" description="LysM" evidence="1">
    <location>
        <begin position="267"/>
        <end position="313"/>
    </location>
</feature>
<accession>B5ES99</accession>
<gene>
    <name evidence="2" type="ordered locus">VFMJ11_A0012</name>
</gene>
<dbReference type="RefSeq" id="WP_012535377.1">
    <property type="nucleotide sequence ID" value="NC_011186.1"/>
</dbReference>
<name>B5ES99_ALIFM</name>
<dbReference type="SMART" id="SM00257">
    <property type="entry name" value="LysM"/>
    <property type="match status" value="2"/>
</dbReference>
<dbReference type="CDD" id="cd20709">
    <property type="entry name" value="MIX_V"/>
    <property type="match status" value="1"/>
</dbReference>
<dbReference type="InterPro" id="IPR018392">
    <property type="entry name" value="LysM"/>
</dbReference>
<dbReference type="KEGG" id="vfm:VFMJ11_A0012"/>
<protein>
    <submittedName>
        <fullName evidence="2">LysM domain protein</fullName>
    </submittedName>
</protein>
<dbReference type="HOGENOM" id="CLU_410451_0_0_6"/>
<dbReference type="Pfam" id="PF01476">
    <property type="entry name" value="LysM"/>
    <property type="match status" value="2"/>
</dbReference>
<dbReference type="EMBL" id="CP001133">
    <property type="protein sequence ID" value="ACH64268.1"/>
    <property type="molecule type" value="Genomic_DNA"/>
</dbReference>
<proteinExistence type="predicted"/>
<dbReference type="SUPFAM" id="SSF54106">
    <property type="entry name" value="LysM domain"/>
    <property type="match status" value="2"/>
</dbReference>
<organism evidence="2 3">
    <name type="scientific">Aliivibrio fischeri (strain MJ11)</name>
    <name type="common">Vibrio fischeri</name>
    <dbReference type="NCBI Taxonomy" id="388396"/>
    <lineage>
        <taxon>Bacteria</taxon>
        <taxon>Pseudomonadati</taxon>
        <taxon>Pseudomonadota</taxon>
        <taxon>Gammaproteobacteria</taxon>
        <taxon>Vibrionales</taxon>
        <taxon>Vibrionaceae</taxon>
        <taxon>Aliivibrio</taxon>
    </lineage>
</organism>
<feature type="domain" description="LysM" evidence="1">
    <location>
        <begin position="329"/>
        <end position="375"/>
    </location>
</feature>
<reference evidence="2 3" key="2">
    <citation type="journal article" date="2009" name="Nature">
        <title>A single regulatory gene is sufficient to alter bacterial host range.</title>
        <authorList>
            <person name="Mandel M.J."/>
            <person name="Wollenberg M.S."/>
            <person name="Stabb E.V."/>
            <person name="Visick K.L."/>
            <person name="Ruby E.G."/>
        </authorList>
    </citation>
    <scope>NUCLEOTIDE SEQUENCE [LARGE SCALE GENOMIC DNA]</scope>
    <source>
        <strain evidence="2 3">MJ11</strain>
    </source>
</reference>
<evidence type="ECO:0000313" key="2">
    <source>
        <dbReference type="EMBL" id="ACH64268.1"/>
    </source>
</evidence>
<reference evidence="3" key="1">
    <citation type="submission" date="2008-08" db="EMBL/GenBank/DDBJ databases">
        <title>Complete sequence of Vibrio fischeri strain MJ11.</title>
        <authorList>
            <person name="Mandel M.J."/>
            <person name="Stabb E.V."/>
            <person name="Ruby E.G."/>
            <person name="Ferriera S."/>
            <person name="Johnson J."/>
            <person name="Kravitz S."/>
            <person name="Beeson K."/>
            <person name="Sutton G."/>
            <person name="Rogers Y.-H."/>
            <person name="Friedman R."/>
            <person name="Frazier M."/>
            <person name="Venter J.C."/>
        </authorList>
    </citation>
    <scope>NUCLEOTIDE SEQUENCE [LARGE SCALE GENOMIC DNA]</scope>
    <source>
        <strain evidence="3">MJ11</strain>
    </source>
</reference>
<dbReference type="AlphaFoldDB" id="B5ES99"/>